<dbReference type="EMBL" id="MTSU01000007">
    <property type="protein sequence ID" value="ONF93025.1"/>
    <property type="molecule type" value="Genomic_DNA"/>
</dbReference>
<evidence type="ECO:0000313" key="1">
    <source>
        <dbReference type="EMBL" id="ONF93025.1"/>
    </source>
</evidence>
<accession>A0AB73LMI9</accession>
<comment type="caution">
    <text evidence="1">The sequence shown here is derived from an EMBL/GenBank/DDBJ whole genome shotgun (WGS) entry which is preliminary data.</text>
</comment>
<dbReference type="Proteomes" id="UP000189337">
    <property type="component" value="Unassembled WGS sequence"/>
</dbReference>
<sequence>MGVPTNYVSLRSFAVSSYFFSENFRKSSYMERFWDKFLFQTFQVLENFFFVIFFQTIQKPVPQRNLIVEDKRE</sequence>
<protein>
    <submittedName>
        <fullName evidence="1">Uncharacterized protein</fullName>
    </submittedName>
</protein>
<name>A0AB73LMI9_9LEPT</name>
<gene>
    <name evidence="1" type="ORF">BWD14_09410</name>
</gene>
<reference evidence="1 2" key="1">
    <citation type="submission" date="2017-01" db="EMBL/GenBank/DDBJ databases">
        <title>Comparative genomic analysis of Brazilian Leptospira santarosai.</title>
        <authorList>
            <person name="Moreno L.Z."/>
            <person name="Miraglia F."/>
            <person name="Kremer F.S."/>
            <person name="Eslabao M.R."/>
            <person name="Lilenbaum W."/>
            <person name="Dellagostin O.A."/>
            <person name="Moreno A.M."/>
        </authorList>
    </citation>
    <scope>NUCLEOTIDE SEQUENCE [LARGE SCALE GENOMIC DNA]</scope>
    <source>
        <strain evidence="1 2">M52/8-19</strain>
    </source>
</reference>
<proteinExistence type="predicted"/>
<evidence type="ECO:0000313" key="2">
    <source>
        <dbReference type="Proteomes" id="UP000189337"/>
    </source>
</evidence>
<dbReference type="AlphaFoldDB" id="A0AB73LMI9"/>
<organism evidence="1 2">
    <name type="scientific">Leptospira santarosai</name>
    <dbReference type="NCBI Taxonomy" id="28183"/>
    <lineage>
        <taxon>Bacteria</taxon>
        <taxon>Pseudomonadati</taxon>
        <taxon>Spirochaetota</taxon>
        <taxon>Spirochaetia</taxon>
        <taxon>Leptospirales</taxon>
        <taxon>Leptospiraceae</taxon>
        <taxon>Leptospira</taxon>
    </lineage>
</organism>